<evidence type="ECO:0000256" key="4">
    <source>
        <dbReference type="ARBA" id="ARBA00022692"/>
    </source>
</evidence>
<dbReference type="InterPro" id="IPR051311">
    <property type="entry name" value="DedA_domain"/>
</dbReference>
<name>A0A939BYY4_9ACTN</name>
<keyword evidence="6 8" id="KW-0472">Membrane</keyword>
<organism evidence="10 11">
    <name type="scientific">Nakamurella flavida</name>
    <dbReference type="NCBI Taxonomy" id="363630"/>
    <lineage>
        <taxon>Bacteria</taxon>
        <taxon>Bacillati</taxon>
        <taxon>Actinomycetota</taxon>
        <taxon>Actinomycetes</taxon>
        <taxon>Nakamurellales</taxon>
        <taxon>Nakamurellaceae</taxon>
        <taxon>Nakamurella</taxon>
    </lineage>
</organism>
<evidence type="ECO:0000256" key="8">
    <source>
        <dbReference type="SAM" id="Phobius"/>
    </source>
</evidence>
<dbReference type="InterPro" id="IPR032816">
    <property type="entry name" value="VTT_dom"/>
</dbReference>
<dbReference type="PANTHER" id="PTHR42709">
    <property type="entry name" value="ALKALINE PHOSPHATASE LIKE PROTEIN"/>
    <property type="match status" value="1"/>
</dbReference>
<comment type="caution">
    <text evidence="10">The sequence shown here is derived from an EMBL/GenBank/DDBJ whole genome shotgun (WGS) entry which is preliminary data.</text>
</comment>
<reference evidence="10" key="1">
    <citation type="submission" date="2021-01" db="EMBL/GenBank/DDBJ databases">
        <title>KCTC 19127 draft genome.</title>
        <authorList>
            <person name="An D."/>
        </authorList>
    </citation>
    <scope>NUCLEOTIDE SEQUENCE</scope>
    <source>
        <strain evidence="10">KCTC 19127</strain>
    </source>
</reference>
<dbReference type="Proteomes" id="UP000663801">
    <property type="component" value="Unassembled WGS sequence"/>
</dbReference>
<evidence type="ECO:0000256" key="2">
    <source>
        <dbReference type="ARBA" id="ARBA00010792"/>
    </source>
</evidence>
<dbReference type="GO" id="GO:0005886">
    <property type="term" value="C:plasma membrane"/>
    <property type="evidence" value="ECO:0007669"/>
    <property type="project" value="UniProtKB-SubCell"/>
</dbReference>
<feature type="domain" description="VTT" evidence="9">
    <location>
        <begin position="47"/>
        <end position="174"/>
    </location>
</feature>
<evidence type="ECO:0000313" key="11">
    <source>
        <dbReference type="Proteomes" id="UP000663801"/>
    </source>
</evidence>
<dbReference type="Pfam" id="PF09335">
    <property type="entry name" value="VTT_dom"/>
    <property type="match status" value="1"/>
</dbReference>
<keyword evidence="3" id="KW-1003">Cell membrane</keyword>
<comment type="subcellular location">
    <subcellularLocation>
        <location evidence="1">Cell membrane</location>
        <topology evidence="1">Multi-pass membrane protein</topology>
    </subcellularLocation>
</comment>
<comment type="similarity">
    <text evidence="2">Belongs to the DedA family.</text>
</comment>
<feature type="transmembrane region" description="Helical" evidence="8">
    <location>
        <begin position="189"/>
        <end position="207"/>
    </location>
</feature>
<evidence type="ECO:0000256" key="3">
    <source>
        <dbReference type="ARBA" id="ARBA00022475"/>
    </source>
</evidence>
<evidence type="ECO:0000259" key="9">
    <source>
        <dbReference type="Pfam" id="PF09335"/>
    </source>
</evidence>
<keyword evidence="5 8" id="KW-1133">Transmembrane helix</keyword>
<dbReference type="EMBL" id="JAERWL010000002">
    <property type="protein sequence ID" value="MBM9475168.1"/>
    <property type="molecule type" value="Genomic_DNA"/>
</dbReference>
<evidence type="ECO:0000313" key="10">
    <source>
        <dbReference type="EMBL" id="MBM9475168.1"/>
    </source>
</evidence>
<evidence type="ECO:0000256" key="5">
    <source>
        <dbReference type="ARBA" id="ARBA00022989"/>
    </source>
</evidence>
<accession>A0A939BYY4</accession>
<dbReference type="RefSeq" id="WP_205255312.1">
    <property type="nucleotide sequence ID" value="NZ_BAAAPV010000001.1"/>
</dbReference>
<dbReference type="AlphaFoldDB" id="A0A939BYY4"/>
<evidence type="ECO:0000256" key="1">
    <source>
        <dbReference type="ARBA" id="ARBA00004651"/>
    </source>
</evidence>
<sequence>MTVALRLAETSTAELGGVAGWVVGLMETLGVAGAGLAVAAENLFPPLPSEIVLPLAGFTASQGTFHVIPVILVTTLGSLLGALALYWLGRRVGQQRLCALAERIPLMHAGDIDRTVAWFTRHGGKAVFFGRMIPVFRSLISIPAGVERMNVVKFSLLTTAGSLIWNTAFVLAGYLLGQNWAVVEEYAGVLQYVVIGLVAIALTVFVVRRVRHRKEPHGHPVDAPEPAAAAAVDRAG</sequence>
<feature type="compositionally biased region" description="Low complexity" evidence="7">
    <location>
        <begin position="224"/>
        <end position="236"/>
    </location>
</feature>
<dbReference type="PANTHER" id="PTHR42709:SF6">
    <property type="entry name" value="UNDECAPRENYL PHOSPHATE TRANSPORTER A"/>
    <property type="match status" value="1"/>
</dbReference>
<proteinExistence type="inferred from homology"/>
<protein>
    <submittedName>
        <fullName evidence="10">DedA family protein</fullName>
    </submittedName>
</protein>
<feature type="region of interest" description="Disordered" evidence="7">
    <location>
        <begin position="215"/>
        <end position="236"/>
    </location>
</feature>
<feature type="transmembrane region" description="Helical" evidence="8">
    <location>
        <begin position="21"/>
        <end position="44"/>
    </location>
</feature>
<evidence type="ECO:0000256" key="6">
    <source>
        <dbReference type="ARBA" id="ARBA00023136"/>
    </source>
</evidence>
<feature type="transmembrane region" description="Helical" evidence="8">
    <location>
        <begin position="154"/>
        <end position="177"/>
    </location>
</feature>
<gene>
    <name evidence="10" type="ORF">JL107_01795</name>
</gene>
<keyword evidence="4 8" id="KW-0812">Transmembrane</keyword>
<keyword evidence="11" id="KW-1185">Reference proteome</keyword>
<evidence type="ECO:0000256" key="7">
    <source>
        <dbReference type="SAM" id="MobiDB-lite"/>
    </source>
</evidence>
<feature type="transmembrane region" description="Helical" evidence="8">
    <location>
        <begin position="64"/>
        <end position="88"/>
    </location>
</feature>